<organism evidence="1 2">
    <name type="scientific">Cynara cardunculus var. scolymus</name>
    <name type="common">Globe artichoke</name>
    <name type="synonym">Cynara scolymus</name>
    <dbReference type="NCBI Taxonomy" id="59895"/>
    <lineage>
        <taxon>Eukaryota</taxon>
        <taxon>Viridiplantae</taxon>
        <taxon>Streptophyta</taxon>
        <taxon>Embryophyta</taxon>
        <taxon>Tracheophyta</taxon>
        <taxon>Spermatophyta</taxon>
        <taxon>Magnoliopsida</taxon>
        <taxon>eudicotyledons</taxon>
        <taxon>Gunneridae</taxon>
        <taxon>Pentapetalae</taxon>
        <taxon>asterids</taxon>
        <taxon>campanulids</taxon>
        <taxon>Asterales</taxon>
        <taxon>Asteraceae</taxon>
        <taxon>Carduoideae</taxon>
        <taxon>Cardueae</taxon>
        <taxon>Carduinae</taxon>
        <taxon>Cynara</taxon>
    </lineage>
</organism>
<comment type="caution">
    <text evidence="1">The sequence shown here is derived from an EMBL/GenBank/DDBJ whole genome shotgun (WGS) entry which is preliminary data.</text>
</comment>
<sequence>MLLNTYVALTILDWINHHFGLIQGKLAKDYMKSDLRFDIYVSVTLRKFLMLIISLSPFMDEVPQDLRAKDSIAVNTGFQKVFAILQRFSNVQ</sequence>
<name>A0A103YFG0_CYNCS</name>
<feature type="non-terminal residue" evidence="1">
    <location>
        <position position="92"/>
    </location>
</feature>
<evidence type="ECO:0000313" key="1">
    <source>
        <dbReference type="EMBL" id="KVI08126.1"/>
    </source>
</evidence>
<dbReference type="Gramene" id="KVI08126">
    <property type="protein sequence ID" value="KVI08126"/>
    <property type="gene ID" value="Ccrd_013505"/>
</dbReference>
<accession>A0A103YFG0</accession>
<gene>
    <name evidence="1" type="ORF">Ccrd_013505</name>
</gene>
<evidence type="ECO:0000313" key="2">
    <source>
        <dbReference type="Proteomes" id="UP000243975"/>
    </source>
</evidence>
<protein>
    <submittedName>
        <fullName evidence="1">Uncharacterized protein</fullName>
    </submittedName>
</protein>
<keyword evidence="2" id="KW-1185">Reference proteome</keyword>
<dbReference type="EMBL" id="LEKV01001254">
    <property type="protein sequence ID" value="KVI08126.1"/>
    <property type="molecule type" value="Genomic_DNA"/>
</dbReference>
<dbReference type="AlphaFoldDB" id="A0A103YFG0"/>
<proteinExistence type="predicted"/>
<reference evidence="1 2" key="1">
    <citation type="journal article" date="2016" name="Sci. Rep.">
        <title>The genome sequence of the outbreeding globe artichoke constructed de novo incorporating a phase-aware low-pass sequencing strategy of F1 progeny.</title>
        <authorList>
            <person name="Scaglione D."/>
            <person name="Reyes-Chin-Wo S."/>
            <person name="Acquadro A."/>
            <person name="Froenicke L."/>
            <person name="Portis E."/>
            <person name="Beitel C."/>
            <person name="Tirone M."/>
            <person name="Mauro R."/>
            <person name="Lo Monaco A."/>
            <person name="Mauromicale G."/>
            <person name="Faccioli P."/>
            <person name="Cattivelli L."/>
            <person name="Rieseberg L."/>
            <person name="Michelmore R."/>
            <person name="Lanteri S."/>
        </authorList>
    </citation>
    <scope>NUCLEOTIDE SEQUENCE [LARGE SCALE GENOMIC DNA]</scope>
    <source>
        <strain evidence="1">2C</strain>
    </source>
</reference>
<dbReference type="Proteomes" id="UP000243975">
    <property type="component" value="Unassembled WGS sequence"/>
</dbReference>